<dbReference type="Pfam" id="PF00106">
    <property type="entry name" value="adh_short"/>
    <property type="match status" value="1"/>
</dbReference>
<dbReference type="PRINTS" id="PR00081">
    <property type="entry name" value="GDHRDH"/>
</dbReference>
<dbReference type="InterPro" id="IPR002347">
    <property type="entry name" value="SDR_fam"/>
</dbReference>
<sequence>MFWSKKFDPSRDLADLTGKVVIVTGANTGIGYSTVKHLARKGAKVYLGARSEEKGKAAVEKLQGEGIGAGEVVWLPCSFNTPAQAKEAAEHFLKLENRLDILVNNAGCTGDDKPAQDGITEMMMVNHIGTFQFTTSLLPLLQKTSEDPAADVRIITLASDAHRQGVATKPDLDFKSLDIFRNFFNDDRIPYFSRYFISKLANVLFTNALQRKLSSSNPNIICISLNPGLVKTSISEKSGVPFFMFILVWLFSVPPDEGAYNSCFAAASPLVRQDAEKYKGAYLEPVGKIGKAAANALRTDLQDDLWKTTEEYLESSGAPANEE</sequence>
<proteinExistence type="predicted"/>
<dbReference type="EMBL" id="MU155430">
    <property type="protein sequence ID" value="KAF9473592.1"/>
    <property type="molecule type" value="Genomic_DNA"/>
</dbReference>
<dbReference type="GO" id="GO:0016491">
    <property type="term" value="F:oxidoreductase activity"/>
    <property type="evidence" value="ECO:0007669"/>
    <property type="project" value="UniProtKB-KW"/>
</dbReference>
<dbReference type="OrthoDB" id="191139at2759"/>
<reference evidence="2" key="1">
    <citation type="submission" date="2020-11" db="EMBL/GenBank/DDBJ databases">
        <authorList>
            <consortium name="DOE Joint Genome Institute"/>
            <person name="Ahrendt S."/>
            <person name="Riley R."/>
            <person name="Andreopoulos W."/>
            <person name="Labutti K."/>
            <person name="Pangilinan J."/>
            <person name="Ruiz-Duenas F.J."/>
            <person name="Barrasa J.M."/>
            <person name="Sanchez-Garcia M."/>
            <person name="Camarero S."/>
            <person name="Miyauchi S."/>
            <person name="Serrano A."/>
            <person name="Linde D."/>
            <person name="Babiker R."/>
            <person name="Drula E."/>
            <person name="Ayuso-Fernandez I."/>
            <person name="Pacheco R."/>
            <person name="Padilla G."/>
            <person name="Ferreira P."/>
            <person name="Barriuso J."/>
            <person name="Kellner H."/>
            <person name="Castanera R."/>
            <person name="Alfaro M."/>
            <person name="Ramirez L."/>
            <person name="Pisabarro A.G."/>
            <person name="Kuo A."/>
            <person name="Tritt A."/>
            <person name="Lipzen A."/>
            <person name="He G."/>
            <person name="Yan M."/>
            <person name="Ng V."/>
            <person name="Cullen D."/>
            <person name="Martin F."/>
            <person name="Rosso M.-N."/>
            <person name="Henrissat B."/>
            <person name="Hibbett D."/>
            <person name="Martinez A.T."/>
            <person name="Grigoriev I.V."/>
        </authorList>
    </citation>
    <scope>NUCLEOTIDE SEQUENCE</scope>
    <source>
        <strain evidence="2">CIRM-BRFM 674</strain>
    </source>
</reference>
<keyword evidence="1" id="KW-0560">Oxidoreductase</keyword>
<protein>
    <submittedName>
        <fullName evidence="2">NAD(P)-binding protein</fullName>
    </submittedName>
</protein>
<dbReference type="Proteomes" id="UP000807469">
    <property type="component" value="Unassembled WGS sequence"/>
</dbReference>
<dbReference type="PANTHER" id="PTHR43157:SF31">
    <property type="entry name" value="PHOSPHATIDYLINOSITOL-GLYCAN BIOSYNTHESIS CLASS F PROTEIN"/>
    <property type="match status" value="1"/>
</dbReference>
<evidence type="ECO:0000313" key="2">
    <source>
        <dbReference type="EMBL" id="KAF9473592.1"/>
    </source>
</evidence>
<dbReference type="Gene3D" id="3.40.50.720">
    <property type="entry name" value="NAD(P)-binding Rossmann-like Domain"/>
    <property type="match status" value="1"/>
</dbReference>
<organism evidence="2 3">
    <name type="scientific">Pholiota conissans</name>
    <dbReference type="NCBI Taxonomy" id="109636"/>
    <lineage>
        <taxon>Eukaryota</taxon>
        <taxon>Fungi</taxon>
        <taxon>Dikarya</taxon>
        <taxon>Basidiomycota</taxon>
        <taxon>Agaricomycotina</taxon>
        <taxon>Agaricomycetes</taxon>
        <taxon>Agaricomycetidae</taxon>
        <taxon>Agaricales</taxon>
        <taxon>Agaricineae</taxon>
        <taxon>Strophariaceae</taxon>
        <taxon>Pholiota</taxon>
    </lineage>
</organism>
<accession>A0A9P5YQJ7</accession>
<dbReference type="SUPFAM" id="SSF51735">
    <property type="entry name" value="NAD(P)-binding Rossmann-fold domains"/>
    <property type="match status" value="1"/>
</dbReference>
<name>A0A9P5YQJ7_9AGAR</name>
<evidence type="ECO:0000256" key="1">
    <source>
        <dbReference type="ARBA" id="ARBA00023002"/>
    </source>
</evidence>
<evidence type="ECO:0000313" key="3">
    <source>
        <dbReference type="Proteomes" id="UP000807469"/>
    </source>
</evidence>
<gene>
    <name evidence="2" type="ORF">BDN70DRAFT_375333</name>
</gene>
<keyword evidence="3" id="KW-1185">Reference proteome</keyword>
<dbReference type="AlphaFoldDB" id="A0A9P5YQJ7"/>
<dbReference type="PANTHER" id="PTHR43157">
    <property type="entry name" value="PHOSPHATIDYLINOSITOL-GLYCAN BIOSYNTHESIS CLASS F PROTEIN-RELATED"/>
    <property type="match status" value="1"/>
</dbReference>
<dbReference type="InterPro" id="IPR036291">
    <property type="entry name" value="NAD(P)-bd_dom_sf"/>
</dbReference>
<comment type="caution">
    <text evidence="2">The sequence shown here is derived from an EMBL/GenBank/DDBJ whole genome shotgun (WGS) entry which is preliminary data.</text>
</comment>